<dbReference type="PRINTS" id="PR00368">
    <property type="entry name" value="FADPNR"/>
</dbReference>
<dbReference type="SUPFAM" id="SSF56425">
    <property type="entry name" value="Succinate dehydrogenase/fumarate reductase flavoprotein, catalytic domain"/>
    <property type="match status" value="1"/>
</dbReference>
<accession>A0ABS7PWI2</accession>
<dbReference type="PANTHER" id="PTHR43400">
    <property type="entry name" value="FUMARATE REDUCTASE"/>
    <property type="match status" value="1"/>
</dbReference>
<dbReference type="InterPro" id="IPR050315">
    <property type="entry name" value="FAD-oxidoreductase_2"/>
</dbReference>
<keyword evidence="7" id="KW-1185">Reference proteome</keyword>
<dbReference type="InterPro" id="IPR027477">
    <property type="entry name" value="Succ_DH/fumarate_Rdtase_cat_sf"/>
</dbReference>
<proteinExistence type="predicted"/>
<dbReference type="InterPro" id="IPR036188">
    <property type="entry name" value="FAD/NAD-bd_sf"/>
</dbReference>
<dbReference type="PANTHER" id="PTHR43400:SF10">
    <property type="entry name" value="3-OXOSTEROID 1-DEHYDROGENASE"/>
    <property type="match status" value="1"/>
</dbReference>
<dbReference type="Gene3D" id="3.90.700.10">
    <property type="entry name" value="Succinate dehydrogenase/fumarate reductase flavoprotein, catalytic domain"/>
    <property type="match status" value="1"/>
</dbReference>
<organism evidence="6 7">
    <name type="scientific">Sphingomonas colocasiae</name>
    <dbReference type="NCBI Taxonomy" id="1848973"/>
    <lineage>
        <taxon>Bacteria</taxon>
        <taxon>Pseudomonadati</taxon>
        <taxon>Pseudomonadota</taxon>
        <taxon>Alphaproteobacteria</taxon>
        <taxon>Sphingomonadales</taxon>
        <taxon>Sphingomonadaceae</taxon>
        <taxon>Sphingomonas</taxon>
    </lineage>
</organism>
<keyword evidence="2" id="KW-0285">Flavoprotein</keyword>
<name>A0ABS7PWI2_9SPHN</name>
<keyword evidence="3" id="KW-0274">FAD</keyword>
<sequence length="461" mass="47994">MLRESGTLPETVEVLVLGAGIAGHCAALAAAEAGAQVLLLEKSGQPGGSSAMAGGGFAFSGTDLTISAGQDDSLEAFRRDLFESGQGQNSPALIDRFLENQLEAYAFLKAHGVKFEIYAAVPRIHTTGTGRAVTNLHVAARAHPCIQFFSKTSAMRLHRSAPDGPVDRATVFYGDQELTITATRGIVLATGGFSRSREMLRVFAPELLDAVKHGGVANTGDGLMMATMLGAGLADIGHVTGSFGGAIRNYPHGVQGADEVPPLIFAFQAGGIIVNRNGQRFINEDQSYKTLSPAGMKQPGGIGFQIFDEKLIRLSLADSSVNNYAEALHGDYLRKADTIPELAARMGLDADALQATIARYNADVVNGTDGEFGRVKDLIAIDTPPYYIAATANALTSTYGGITTDGGMQVIDWLGEPIPGLFAAGEVVGGFHGAGYYSASSLSSSATFGMCAGRAAAGVPI</sequence>
<evidence type="ECO:0000313" key="6">
    <source>
        <dbReference type="EMBL" id="MBY8824339.1"/>
    </source>
</evidence>
<dbReference type="SUPFAM" id="SSF51905">
    <property type="entry name" value="FAD/NAD(P)-binding domain"/>
    <property type="match status" value="1"/>
</dbReference>
<comment type="cofactor">
    <cofactor evidence="1">
        <name>FAD</name>
        <dbReference type="ChEBI" id="CHEBI:57692"/>
    </cofactor>
</comment>
<evidence type="ECO:0000256" key="1">
    <source>
        <dbReference type="ARBA" id="ARBA00001974"/>
    </source>
</evidence>
<evidence type="ECO:0000256" key="3">
    <source>
        <dbReference type="ARBA" id="ARBA00022827"/>
    </source>
</evidence>
<comment type="caution">
    <text evidence="6">The sequence shown here is derived from an EMBL/GenBank/DDBJ whole genome shotgun (WGS) entry which is preliminary data.</text>
</comment>
<evidence type="ECO:0000256" key="4">
    <source>
        <dbReference type="ARBA" id="ARBA00023002"/>
    </source>
</evidence>
<dbReference type="Proteomes" id="UP000706039">
    <property type="component" value="Unassembled WGS sequence"/>
</dbReference>
<dbReference type="InterPro" id="IPR003953">
    <property type="entry name" value="FAD-dep_OxRdtase_2_FAD-bd"/>
</dbReference>
<feature type="domain" description="FAD-dependent oxidoreductase 2 FAD-binding" evidence="5">
    <location>
        <begin position="14"/>
        <end position="115"/>
    </location>
</feature>
<feature type="domain" description="FAD-dependent oxidoreductase 2 FAD-binding" evidence="5">
    <location>
        <begin position="120"/>
        <end position="436"/>
    </location>
</feature>
<keyword evidence="4" id="KW-0560">Oxidoreductase</keyword>
<dbReference type="RefSeq" id="WP_222991409.1">
    <property type="nucleotide sequence ID" value="NZ_JAINVV010000008.1"/>
</dbReference>
<evidence type="ECO:0000256" key="2">
    <source>
        <dbReference type="ARBA" id="ARBA00022630"/>
    </source>
</evidence>
<reference evidence="6 7" key="1">
    <citation type="submission" date="2021-08" db="EMBL/GenBank/DDBJ databases">
        <authorList>
            <person name="Tuo L."/>
        </authorList>
    </citation>
    <scope>NUCLEOTIDE SEQUENCE [LARGE SCALE GENOMIC DNA]</scope>
    <source>
        <strain evidence="6 7">JCM 31229</strain>
    </source>
</reference>
<evidence type="ECO:0000259" key="5">
    <source>
        <dbReference type="Pfam" id="PF00890"/>
    </source>
</evidence>
<dbReference type="EMBL" id="JAINVV010000008">
    <property type="protein sequence ID" value="MBY8824339.1"/>
    <property type="molecule type" value="Genomic_DNA"/>
</dbReference>
<dbReference type="Gene3D" id="3.50.50.60">
    <property type="entry name" value="FAD/NAD(P)-binding domain"/>
    <property type="match status" value="1"/>
</dbReference>
<dbReference type="Pfam" id="PF00890">
    <property type="entry name" value="FAD_binding_2"/>
    <property type="match status" value="2"/>
</dbReference>
<evidence type="ECO:0000313" key="7">
    <source>
        <dbReference type="Proteomes" id="UP000706039"/>
    </source>
</evidence>
<gene>
    <name evidence="6" type="ORF">K7G82_18690</name>
</gene>
<protein>
    <submittedName>
        <fullName evidence="6">FAD-dependent oxidoreductase</fullName>
    </submittedName>
</protein>